<keyword evidence="4" id="KW-0695">RNA-directed DNA polymerase</keyword>
<evidence type="ECO:0000259" key="3">
    <source>
        <dbReference type="PROSITE" id="PS50878"/>
    </source>
</evidence>
<gene>
    <name evidence="4" type="ORF">BU251_02720</name>
</gene>
<dbReference type="CDD" id="cd01651">
    <property type="entry name" value="RT_G2_intron"/>
    <property type="match status" value="1"/>
</dbReference>
<sequence length="385" mass="44692">MKKIENIYTKICSVENLYAAAAMAAKGRRYRDSTADFTFRLEAEINRLKKQLENGTYRHGAYRVFVIHDPKERLISAAPFRDRVVHHAVHDVIEPLLDRTFVYDSYACRKTKGTHKAVDRAQSFLRLNKFCLHCDVKKYFQSIDHNILKGVLARCIGDAKTLALLDTIIDSSAYLANVSAGNRIAGLPIGNLTSQFFANLYLNELDYYVKVSLRCRYYLRYMDDFLVFGNDRGALEEIKDRIREFLRNKLNVALHEGKSQVFATKRGIKFLGFRIYKDFRRLATGNVKRFKRRLKRFHYLLEKGETGREKVRDSVRCWTAHSLYANTHGLRSRMVVDLMKKDANFGEGLKDILLPVGGRRDDERSREAARLKERSDAREFSSLHQ</sequence>
<dbReference type="KEGG" id="vai:BU251_02720"/>
<keyword evidence="4" id="KW-0808">Transferase</keyword>
<dbReference type="InterPro" id="IPR051083">
    <property type="entry name" value="GrpII_Intron_Splice-Mob/Def"/>
</dbReference>
<dbReference type="OrthoDB" id="9793236at2"/>
<evidence type="ECO:0000256" key="2">
    <source>
        <dbReference type="SAM" id="MobiDB-lite"/>
    </source>
</evidence>
<feature type="domain" description="Reverse transcriptase" evidence="3">
    <location>
        <begin position="48"/>
        <end position="275"/>
    </location>
</feature>
<keyword evidence="5" id="KW-1185">Reference proteome</keyword>
<evidence type="ECO:0000313" key="5">
    <source>
        <dbReference type="Proteomes" id="UP000287243"/>
    </source>
</evidence>
<dbReference type="PROSITE" id="PS50878">
    <property type="entry name" value="RT_POL"/>
    <property type="match status" value="1"/>
</dbReference>
<protein>
    <submittedName>
        <fullName evidence="4">Retron-type RNA-directed DNA polymerase</fullName>
        <ecNumber evidence="4">2.7.7.49</ecNumber>
    </submittedName>
</protein>
<dbReference type="SUPFAM" id="SSF56672">
    <property type="entry name" value="DNA/RNA polymerases"/>
    <property type="match status" value="1"/>
</dbReference>
<organism evidence="4 5">
    <name type="scientific">Velamenicoccus archaeovorus</name>
    <dbReference type="NCBI Taxonomy" id="1930593"/>
    <lineage>
        <taxon>Bacteria</taxon>
        <taxon>Pseudomonadati</taxon>
        <taxon>Candidatus Omnitrophota</taxon>
        <taxon>Candidatus Velamenicoccus</taxon>
    </lineage>
</organism>
<reference evidence="4 5" key="1">
    <citation type="submission" date="2017-01" db="EMBL/GenBank/DDBJ databases">
        <title>First insights into the biology of 'candidatus Vampirococcus archaeovorus'.</title>
        <authorList>
            <person name="Kizina J."/>
            <person name="Jordan S."/>
            <person name="Stueber K."/>
            <person name="Reinhardt R."/>
            <person name="Harder J."/>
        </authorList>
    </citation>
    <scope>NUCLEOTIDE SEQUENCE [LARGE SCALE GENOMIC DNA]</scope>
    <source>
        <strain evidence="4 5">LiM</strain>
    </source>
</reference>
<dbReference type="AlphaFoldDB" id="A0A410P3Q4"/>
<dbReference type="EMBL" id="CP019384">
    <property type="protein sequence ID" value="QAT16721.1"/>
    <property type="molecule type" value="Genomic_DNA"/>
</dbReference>
<dbReference type="EC" id="2.7.7.49" evidence="4"/>
<name>A0A410P3Q4_VELA1</name>
<feature type="region of interest" description="Disordered" evidence="2">
    <location>
        <begin position="364"/>
        <end position="385"/>
    </location>
</feature>
<dbReference type="InterPro" id="IPR000477">
    <property type="entry name" value="RT_dom"/>
</dbReference>
<evidence type="ECO:0000313" key="4">
    <source>
        <dbReference type="EMBL" id="QAT16721.1"/>
    </source>
</evidence>
<keyword evidence="4" id="KW-0548">Nucleotidyltransferase</keyword>
<comment type="similarity">
    <text evidence="1">Belongs to the bacterial reverse transcriptase family.</text>
</comment>
<dbReference type="RefSeq" id="WP_128699358.1">
    <property type="nucleotide sequence ID" value="NZ_CP019384.1"/>
</dbReference>
<proteinExistence type="inferred from homology"/>
<dbReference type="Pfam" id="PF00078">
    <property type="entry name" value="RVT_1"/>
    <property type="match status" value="1"/>
</dbReference>
<dbReference type="InterPro" id="IPR043502">
    <property type="entry name" value="DNA/RNA_pol_sf"/>
</dbReference>
<dbReference type="PANTHER" id="PTHR34047:SF8">
    <property type="entry name" value="PROTEIN YKFC"/>
    <property type="match status" value="1"/>
</dbReference>
<dbReference type="GO" id="GO:0003964">
    <property type="term" value="F:RNA-directed DNA polymerase activity"/>
    <property type="evidence" value="ECO:0007669"/>
    <property type="project" value="UniProtKB-KW"/>
</dbReference>
<dbReference type="Proteomes" id="UP000287243">
    <property type="component" value="Chromosome"/>
</dbReference>
<dbReference type="PANTHER" id="PTHR34047">
    <property type="entry name" value="NUCLEAR INTRON MATURASE 1, MITOCHONDRIAL-RELATED"/>
    <property type="match status" value="1"/>
</dbReference>
<evidence type="ECO:0000256" key="1">
    <source>
        <dbReference type="ARBA" id="ARBA00034120"/>
    </source>
</evidence>
<accession>A0A410P3Q4</accession>